<feature type="region of interest" description="Disordered" evidence="7">
    <location>
        <begin position="49"/>
        <end position="90"/>
    </location>
</feature>
<dbReference type="GO" id="GO:0046872">
    <property type="term" value="F:metal ion binding"/>
    <property type="evidence" value="ECO:0007669"/>
    <property type="project" value="UniProtKB-KW"/>
</dbReference>
<feature type="compositionally biased region" description="Acidic residues" evidence="7">
    <location>
        <begin position="491"/>
        <end position="500"/>
    </location>
</feature>
<feature type="region of interest" description="Disordered" evidence="7">
    <location>
        <begin position="488"/>
        <end position="515"/>
    </location>
</feature>
<evidence type="ECO:0008006" key="10">
    <source>
        <dbReference type="Google" id="ProtNLM"/>
    </source>
</evidence>
<keyword evidence="4" id="KW-0378">Hydrolase</keyword>
<keyword evidence="3" id="KW-0479">Metal-binding</keyword>
<evidence type="ECO:0000256" key="5">
    <source>
        <dbReference type="ARBA" id="ARBA00022833"/>
    </source>
</evidence>
<dbReference type="PANTHER" id="PTHR15910">
    <property type="entry name" value="ARCHAEMETZINCIN"/>
    <property type="match status" value="1"/>
</dbReference>
<reference evidence="8" key="1">
    <citation type="journal article" date="2021" name="Nat. Commun.">
        <title>Genetic determinants of endophytism in the Arabidopsis root mycobiome.</title>
        <authorList>
            <person name="Mesny F."/>
            <person name="Miyauchi S."/>
            <person name="Thiergart T."/>
            <person name="Pickel B."/>
            <person name="Atanasova L."/>
            <person name="Karlsson M."/>
            <person name="Huettel B."/>
            <person name="Barry K.W."/>
            <person name="Haridas S."/>
            <person name="Chen C."/>
            <person name="Bauer D."/>
            <person name="Andreopoulos W."/>
            <person name="Pangilinan J."/>
            <person name="LaButti K."/>
            <person name="Riley R."/>
            <person name="Lipzen A."/>
            <person name="Clum A."/>
            <person name="Drula E."/>
            <person name="Henrissat B."/>
            <person name="Kohler A."/>
            <person name="Grigoriev I.V."/>
            <person name="Martin F.M."/>
            <person name="Hacquard S."/>
        </authorList>
    </citation>
    <scope>NUCLEOTIDE SEQUENCE</scope>
    <source>
        <strain evidence="8">MPI-CAGE-AT-0016</strain>
    </source>
</reference>
<accession>A0A8K0T4L5</accession>
<dbReference type="AlphaFoldDB" id="A0A8K0T4L5"/>
<gene>
    <name evidence="8" type="ORF">B0T11DRAFT_291670</name>
</gene>
<dbReference type="Gene3D" id="3.40.390.10">
    <property type="entry name" value="Collagenase (Catalytic Domain)"/>
    <property type="match status" value="1"/>
</dbReference>
<organism evidence="8 9">
    <name type="scientific">Plectosphaerella cucumerina</name>
    <dbReference type="NCBI Taxonomy" id="40658"/>
    <lineage>
        <taxon>Eukaryota</taxon>
        <taxon>Fungi</taxon>
        <taxon>Dikarya</taxon>
        <taxon>Ascomycota</taxon>
        <taxon>Pezizomycotina</taxon>
        <taxon>Sordariomycetes</taxon>
        <taxon>Hypocreomycetidae</taxon>
        <taxon>Glomerellales</taxon>
        <taxon>Plectosphaerellaceae</taxon>
        <taxon>Plectosphaerella</taxon>
    </lineage>
</organism>
<dbReference type="GO" id="GO:0008237">
    <property type="term" value="F:metallopeptidase activity"/>
    <property type="evidence" value="ECO:0007669"/>
    <property type="project" value="UniProtKB-KW"/>
</dbReference>
<dbReference type="PANTHER" id="PTHR15910:SF1">
    <property type="entry name" value="ARCHAEMETZINCIN-2"/>
    <property type="match status" value="1"/>
</dbReference>
<dbReference type="Pfam" id="PF07998">
    <property type="entry name" value="Peptidase_M54"/>
    <property type="match status" value="1"/>
</dbReference>
<evidence type="ECO:0000256" key="4">
    <source>
        <dbReference type="ARBA" id="ARBA00022801"/>
    </source>
</evidence>
<dbReference type="OrthoDB" id="2365600at2759"/>
<proteinExistence type="predicted"/>
<protein>
    <recommendedName>
        <fullName evidence="10">Archaemetzincin-2</fullName>
    </recommendedName>
</protein>
<name>A0A8K0T4L5_9PEZI</name>
<dbReference type="InterPro" id="IPR024079">
    <property type="entry name" value="MetalloPept_cat_dom_sf"/>
</dbReference>
<keyword evidence="2" id="KW-0645">Protease</keyword>
<dbReference type="Proteomes" id="UP000813385">
    <property type="component" value="Unassembled WGS sequence"/>
</dbReference>
<evidence type="ECO:0000313" key="8">
    <source>
        <dbReference type="EMBL" id="KAH7347677.1"/>
    </source>
</evidence>
<dbReference type="CDD" id="cd11375">
    <property type="entry name" value="Peptidase_M54"/>
    <property type="match status" value="1"/>
</dbReference>
<evidence type="ECO:0000313" key="9">
    <source>
        <dbReference type="Proteomes" id="UP000813385"/>
    </source>
</evidence>
<evidence type="ECO:0000256" key="1">
    <source>
        <dbReference type="ARBA" id="ARBA00001947"/>
    </source>
</evidence>
<evidence type="ECO:0000256" key="7">
    <source>
        <dbReference type="SAM" id="MobiDB-lite"/>
    </source>
</evidence>
<sequence length="515" mass="56192">MPPKSRKTAAATPRLPAGCAHDVLYTGESHHANALSYFRPPQDQERVAAAIRSENPEEDAIGKEPPPSSSFPGVNLLPQDDLDLDPKDADPQPLAEYMVASSNERNPISPRRKTLYVVEVPSINPAIASTMKGWTDPVVPDEYKKPLPGAAYQADRPSVDDVAGYLRAFYAGLETKAVKGSFHFDNWFTGRRQNNRGNYVALVGPDGSGTRVRYRPSLDGITAGQLNLNDMLDVLLAVLPSDAYSILLLTDHDLYEDDEDDFCAGRAYGSSRICTVSTFRYNPALDAHAKIDHTHSWPASHCRDFVDDMWEASEPAIKKTDYGRSRAKKGGARVDPKLMLSTAKSPDTPLAAAVAASKDVLVPLTKEEWSSAWLARVCRTASHELGHCFGLPHCPYYACVMQSTASIEEDMRQPPYLCPVCLNKVAYMIASESIVKSGGTEEEANGAEAAWILESYRQMSAFCKAQGGIGMFASLGAWLTARLGEISSPEEATDEDEEVGNDSSVVFLGSAPRRR</sequence>
<keyword evidence="5" id="KW-0862">Zinc</keyword>
<evidence type="ECO:0000256" key="3">
    <source>
        <dbReference type="ARBA" id="ARBA00022723"/>
    </source>
</evidence>
<keyword evidence="6" id="KW-0482">Metalloprotease</keyword>
<dbReference type="InterPro" id="IPR012962">
    <property type="entry name" value="Pept_M54_archaemetzincn"/>
</dbReference>
<evidence type="ECO:0000256" key="6">
    <source>
        <dbReference type="ARBA" id="ARBA00023049"/>
    </source>
</evidence>
<evidence type="ECO:0000256" key="2">
    <source>
        <dbReference type="ARBA" id="ARBA00022670"/>
    </source>
</evidence>
<comment type="cofactor">
    <cofactor evidence="1">
        <name>Zn(2+)</name>
        <dbReference type="ChEBI" id="CHEBI:29105"/>
    </cofactor>
</comment>
<keyword evidence="9" id="KW-1185">Reference proteome</keyword>
<dbReference type="EMBL" id="JAGPXD010000007">
    <property type="protein sequence ID" value="KAH7347677.1"/>
    <property type="molecule type" value="Genomic_DNA"/>
</dbReference>
<dbReference type="GO" id="GO:0006508">
    <property type="term" value="P:proteolysis"/>
    <property type="evidence" value="ECO:0007669"/>
    <property type="project" value="UniProtKB-KW"/>
</dbReference>
<comment type="caution">
    <text evidence="8">The sequence shown here is derived from an EMBL/GenBank/DDBJ whole genome shotgun (WGS) entry which is preliminary data.</text>
</comment>
<dbReference type="SUPFAM" id="SSF55486">
    <property type="entry name" value="Metalloproteases ('zincins'), catalytic domain"/>
    <property type="match status" value="2"/>
</dbReference>